<evidence type="ECO:0000259" key="5">
    <source>
        <dbReference type="PROSITE" id="PS50048"/>
    </source>
</evidence>
<dbReference type="PANTHER" id="PTHR47431:SF4">
    <property type="entry name" value="ZN(II)2CYS6 TRANSCRIPTION FACTOR (EUROFUNG)"/>
    <property type="match status" value="1"/>
</dbReference>
<dbReference type="Proteomes" id="UP000233524">
    <property type="component" value="Unassembled WGS sequence"/>
</dbReference>
<dbReference type="InterPro" id="IPR036864">
    <property type="entry name" value="Zn2-C6_fun-type_DNA-bd_sf"/>
</dbReference>
<dbReference type="CDD" id="cd00067">
    <property type="entry name" value="GAL4"/>
    <property type="match status" value="1"/>
</dbReference>
<keyword evidence="4" id="KW-1133">Transmembrane helix</keyword>
<dbReference type="AlphaFoldDB" id="A0A2N3NJQ6"/>
<organism evidence="6 7">
    <name type="scientific">Lomentospora prolificans</name>
    <dbReference type="NCBI Taxonomy" id="41688"/>
    <lineage>
        <taxon>Eukaryota</taxon>
        <taxon>Fungi</taxon>
        <taxon>Dikarya</taxon>
        <taxon>Ascomycota</taxon>
        <taxon>Pezizomycotina</taxon>
        <taxon>Sordariomycetes</taxon>
        <taxon>Hypocreomycetidae</taxon>
        <taxon>Microascales</taxon>
        <taxon>Microascaceae</taxon>
        <taxon>Lomentospora</taxon>
    </lineage>
</organism>
<dbReference type="EMBL" id="NLAX01000003">
    <property type="protein sequence ID" value="PKS12641.1"/>
    <property type="molecule type" value="Genomic_DNA"/>
</dbReference>
<feature type="compositionally biased region" description="Low complexity" evidence="3">
    <location>
        <begin position="83"/>
        <end position="101"/>
    </location>
</feature>
<dbReference type="Pfam" id="PF00172">
    <property type="entry name" value="Zn_clus"/>
    <property type="match status" value="1"/>
</dbReference>
<evidence type="ECO:0000256" key="1">
    <source>
        <dbReference type="ARBA" id="ARBA00022723"/>
    </source>
</evidence>
<reference evidence="6 7" key="1">
    <citation type="journal article" date="2017" name="G3 (Bethesda)">
        <title>First Draft Genome Sequence of the Pathogenic Fungus Lomentospora prolificans (Formerly Scedosporium prolificans).</title>
        <authorList>
            <person name="Luo R."/>
            <person name="Zimin A."/>
            <person name="Workman R."/>
            <person name="Fan Y."/>
            <person name="Pertea G."/>
            <person name="Grossman N."/>
            <person name="Wear M.P."/>
            <person name="Jia B."/>
            <person name="Miller H."/>
            <person name="Casadevall A."/>
            <person name="Timp W."/>
            <person name="Zhang S.X."/>
            <person name="Salzberg S.L."/>
        </authorList>
    </citation>
    <scope>NUCLEOTIDE SEQUENCE [LARGE SCALE GENOMIC DNA]</scope>
    <source>
        <strain evidence="6 7">JHH-5317</strain>
    </source>
</reference>
<keyword evidence="2" id="KW-0539">Nucleus</keyword>
<dbReference type="GO" id="GO:0003677">
    <property type="term" value="F:DNA binding"/>
    <property type="evidence" value="ECO:0007669"/>
    <property type="project" value="InterPro"/>
</dbReference>
<keyword evidence="7" id="KW-1185">Reference proteome</keyword>
<evidence type="ECO:0000256" key="4">
    <source>
        <dbReference type="SAM" id="Phobius"/>
    </source>
</evidence>
<dbReference type="GO" id="GO:0000981">
    <property type="term" value="F:DNA-binding transcription factor activity, RNA polymerase II-specific"/>
    <property type="evidence" value="ECO:0007669"/>
    <property type="project" value="InterPro"/>
</dbReference>
<dbReference type="GO" id="GO:0008270">
    <property type="term" value="F:zinc ion binding"/>
    <property type="evidence" value="ECO:0007669"/>
    <property type="project" value="InterPro"/>
</dbReference>
<feature type="region of interest" description="Disordered" evidence="3">
    <location>
        <begin position="73"/>
        <end position="105"/>
    </location>
</feature>
<dbReference type="GO" id="GO:0006351">
    <property type="term" value="P:DNA-templated transcription"/>
    <property type="evidence" value="ECO:0007669"/>
    <property type="project" value="InterPro"/>
</dbReference>
<feature type="transmembrane region" description="Helical" evidence="4">
    <location>
        <begin position="508"/>
        <end position="529"/>
    </location>
</feature>
<evidence type="ECO:0000313" key="7">
    <source>
        <dbReference type="Proteomes" id="UP000233524"/>
    </source>
</evidence>
<dbReference type="InterPro" id="IPR007219">
    <property type="entry name" value="XnlR_reg_dom"/>
</dbReference>
<dbReference type="PANTHER" id="PTHR47431">
    <property type="entry name" value="ZN(II)2CYS6 TRANSCRIPTION FACTOR (EUROFUNG)-RELATED"/>
    <property type="match status" value="1"/>
</dbReference>
<dbReference type="InterPro" id="IPR001138">
    <property type="entry name" value="Zn2Cys6_DnaBD"/>
</dbReference>
<protein>
    <recommendedName>
        <fullName evidence="5">Zn(2)-C6 fungal-type domain-containing protein</fullName>
    </recommendedName>
</protein>
<proteinExistence type="predicted"/>
<dbReference type="PROSITE" id="PS50048">
    <property type="entry name" value="ZN2_CY6_FUNGAL_2"/>
    <property type="match status" value="1"/>
</dbReference>
<dbReference type="InParanoid" id="A0A2N3NJQ6"/>
<keyword evidence="1" id="KW-0479">Metal-binding</keyword>
<sequence length="644" mass="71154">MQSAEEAPPSAPAARVGGGGPRVSLACVPCRTRHIKCDATRPYCRRCASSDRHCHYERSRRGGLDRETLAARRRSRGIREAGSSVSPSSSTSSTTSSSSSTARVSGEDSAQLSIPLWCPLQIEGESPDQQFDANVAFGFQNVSQFYDMTVSAFQDNQYPDISKDPLIDLYYERFHALHPCALPRRHLAEFYRDPTKRASLEPLVAVLRFIGSVYGHPDQSTQLKQQAKRCVSDAPPCTTSKAFMAQARLLLSIGLFWCGEKANSKQAMEAAKQAAVELGMFQQEFATQNGLGDPVLEECWRRTWWQIFIVDAYYAAMSRTVKFSTQNVEATVDLPCEEREYEAGTIPVPKTLEEFDSREFELNNHIYSSFAYHVGAIRCISSVTAVAPLEPSGGISAKVVAEVDAIIDGWLLLLPECKRQLMISKDGVVDELMFQAHMALHALLVGFHRPYSDLLFNPLEILSTCKMGAPDSVSVGKLINIHTVRCLKAIEGQIQLMALPARPFHHSPFVICMVIAGTIPFLSACKFLFTKERLEIARHQIRLSIGCLKSLADVWPQGAINIREVQMIAQEVLARPPNKEQDISLNGMNGAETVDSGFSIQVDPYETPTEEIVSFSSLDDALQPCWDISSVPADTCLYGATGIR</sequence>
<dbReference type="VEuPathDB" id="FungiDB:jhhlp_000849"/>
<evidence type="ECO:0000313" key="6">
    <source>
        <dbReference type="EMBL" id="PKS12641.1"/>
    </source>
</evidence>
<keyword evidence="4" id="KW-0812">Transmembrane</keyword>
<dbReference type="Pfam" id="PF04082">
    <property type="entry name" value="Fungal_trans"/>
    <property type="match status" value="1"/>
</dbReference>
<dbReference type="PROSITE" id="PS00463">
    <property type="entry name" value="ZN2_CY6_FUNGAL_1"/>
    <property type="match status" value="1"/>
</dbReference>
<feature type="domain" description="Zn(2)-C6 fungal-type" evidence="5">
    <location>
        <begin position="26"/>
        <end position="56"/>
    </location>
</feature>
<keyword evidence="4" id="KW-0472">Membrane</keyword>
<comment type="caution">
    <text evidence="6">The sequence shown here is derived from an EMBL/GenBank/DDBJ whole genome shotgun (WGS) entry which is preliminary data.</text>
</comment>
<dbReference type="OrthoDB" id="2399539at2759"/>
<dbReference type="SUPFAM" id="SSF57701">
    <property type="entry name" value="Zn2/Cys6 DNA-binding domain"/>
    <property type="match status" value="1"/>
</dbReference>
<dbReference type="SMART" id="SM00066">
    <property type="entry name" value="GAL4"/>
    <property type="match status" value="1"/>
</dbReference>
<accession>A0A2N3NJQ6</accession>
<evidence type="ECO:0000256" key="3">
    <source>
        <dbReference type="SAM" id="MobiDB-lite"/>
    </source>
</evidence>
<dbReference type="CDD" id="cd12148">
    <property type="entry name" value="fungal_TF_MHR"/>
    <property type="match status" value="1"/>
</dbReference>
<name>A0A2N3NJQ6_9PEZI</name>
<gene>
    <name evidence="6" type="ORF">jhhlp_000849</name>
</gene>
<evidence type="ECO:0000256" key="2">
    <source>
        <dbReference type="ARBA" id="ARBA00023242"/>
    </source>
</evidence>
<dbReference type="Gene3D" id="4.10.240.10">
    <property type="entry name" value="Zn(2)-C6 fungal-type DNA-binding domain"/>
    <property type="match status" value="1"/>
</dbReference>
<dbReference type="STRING" id="41688.A0A2N3NJQ6"/>